<dbReference type="GO" id="GO:0004784">
    <property type="term" value="F:superoxide dismutase activity"/>
    <property type="evidence" value="ECO:0007669"/>
    <property type="project" value="UniProtKB-EC"/>
</dbReference>
<accession>A0A7R8ZJ60</accession>
<proteinExistence type="inferred from homology"/>
<comment type="similarity">
    <text evidence="1">Belongs to the Cu-Zn superoxide dismutase family.</text>
</comment>
<dbReference type="InterPro" id="IPR024134">
    <property type="entry name" value="SOD_Cu/Zn_/chaperone"/>
</dbReference>
<gene>
    <name evidence="2" type="ORF">CTOB1V02_LOCUS4452</name>
</gene>
<comment type="cofactor">
    <cofactor evidence="1">
        <name>Zn(2+)</name>
        <dbReference type="ChEBI" id="CHEBI:29105"/>
    </cofactor>
    <text evidence="1">Binds 1 zinc ion per subunit.</text>
</comment>
<dbReference type="PRINTS" id="PR00068">
    <property type="entry name" value="CUZNDISMTASE"/>
</dbReference>
<dbReference type="EMBL" id="OB660853">
    <property type="protein sequence ID" value="CAD7226534.1"/>
    <property type="molecule type" value="Genomic_DNA"/>
</dbReference>
<dbReference type="GO" id="GO:0005507">
    <property type="term" value="F:copper ion binding"/>
    <property type="evidence" value="ECO:0007669"/>
    <property type="project" value="InterPro"/>
</dbReference>
<sequence length="158" mass="16545">MSKVASVVFSNFGQSEVHGYVMFSQSTPSDAVRIRGEVFNLSPDGAHGFHVHESGDLRSGCTSAKGHFNPYGAVHGAPTDAERHVGDLGNIFAEGGTARFDYVDLKISLFEGSNNIIGRSVVVHQGRDDLGRGLDAGSKIHGNAGPRLACGVIGIVAP</sequence>
<dbReference type="SUPFAM" id="SSF49329">
    <property type="entry name" value="Cu,Zn superoxide dismutase-like"/>
    <property type="match status" value="1"/>
</dbReference>
<dbReference type="Gene3D" id="2.60.40.200">
    <property type="entry name" value="Superoxide dismutase, copper/zinc binding domain"/>
    <property type="match status" value="1"/>
</dbReference>
<dbReference type="PANTHER" id="PTHR10003">
    <property type="entry name" value="SUPEROXIDE DISMUTASE CU-ZN -RELATED"/>
    <property type="match status" value="1"/>
</dbReference>
<keyword evidence="1" id="KW-0479">Metal-binding</keyword>
<dbReference type="Pfam" id="PF00080">
    <property type="entry name" value="Sod_Cu"/>
    <property type="match status" value="1"/>
</dbReference>
<dbReference type="CDD" id="cd00305">
    <property type="entry name" value="Cu-Zn_Superoxide_Dismutase"/>
    <property type="match status" value="1"/>
</dbReference>
<organism evidence="2">
    <name type="scientific">Cyprideis torosa</name>
    <dbReference type="NCBI Taxonomy" id="163714"/>
    <lineage>
        <taxon>Eukaryota</taxon>
        <taxon>Metazoa</taxon>
        <taxon>Ecdysozoa</taxon>
        <taxon>Arthropoda</taxon>
        <taxon>Crustacea</taxon>
        <taxon>Oligostraca</taxon>
        <taxon>Ostracoda</taxon>
        <taxon>Podocopa</taxon>
        <taxon>Podocopida</taxon>
        <taxon>Cytherocopina</taxon>
        <taxon>Cytheroidea</taxon>
        <taxon>Cytherideidae</taxon>
        <taxon>Cyprideis</taxon>
    </lineage>
</organism>
<protein>
    <recommendedName>
        <fullName evidence="1">Superoxide dismutase [Cu-Zn]</fullName>
        <ecNumber evidence="1">1.15.1.1</ecNumber>
    </recommendedName>
</protein>
<keyword evidence="1" id="KW-0186">Copper</keyword>
<name>A0A7R8ZJ60_9CRUS</name>
<dbReference type="InterPro" id="IPR018152">
    <property type="entry name" value="SOD_Cu/Zn_BS"/>
</dbReference>
<evidence type="ECO:0000256" key="1">
    <source>
        <dbReference type="RuleBase" id="RU000393"/>
    </source>
</evidence>
<keyword evidence="1" id="KW-0862">Zinc</keyword>
<comment type="function">
    <text evidence="1">Destroys radicals which are normally produced within the cells and which are toxic to biological systems.</text>
</comment>
<dbReference type="OrthoDB" id="2015551at2759"/>
<dbReference type="AlphaFoldDB" id="A0A7R8ZJ60"/>
<comment type="cofactor">
    <cofactor evidence="1">
        <name>Cu cation</name>
        <dbReference type="ChEBI" id="CHEBI:23378"/>
    </cofactor>
    <text evidence="1">Binds 1 copper ion per subunit.</text>
</comment>
<dbReference type="InterPro" id="IPR001424">
    <property type="entry name" value="SOD_Cu_Zn_dom"/>
</dbReference>
<keyword evidence="1" id="KW-0560">Oxidoreductase</keyword>
<dbReference type="EC" id="1.15.1.1" evidence="1"/>
<reference evidence="2" key="1">
    <citation type="submission" date="2020-11" db="EMBL/GenBank/DDBJ databases">
        <authorList>
            <person name="Tran Van P."/>
        </authorList>
    </citation>
    <scope>NUCLEOTIDE SEQUENCE</scope>
</reference>
<dbReference type="InterPro" id="IPR036423">
    <property type="entry name" value="SOD-like_Cu/Zn_dom_sf"/>
</dbReference>
<dbReference type="PROSITE" id="PS00332">
    <property type="entry name" value="SOD_CU_ZN_2"/>
    <property type="match status" value="1"/>
</dbReference>
<evidence type="ECO:0000313" key="2">
    <source>
        <dbReference type="EMBL" id="CAD7226534.1"/>
    </source>
</evidence>
<comment type="catalytic activity">
    <reaction evidence="1">
        <text>2 superoxide + 2 H(+) = H2O2 + O2</text>
        <dbReference type="Rhea" id="RHEA:20696"/>
        <dbReference type="ChEBI" id="CHEBI:15378"/>
        <dbReference type="ChEBI" id="CHEBI:15379"/>
        <dbReference type="ChEBI" id="CHEBI:16240"/>
        <dbReference type="ChEBI" id="CHEBI:18421"/>
        <dbReference type="EC" id="1.15.1.1"/>
    </reaction>
</comment>